<comment type="caution">
    <text evidence="1">The sequence shown here is derived from an EMBL/GenBank/DDBJ whole genome shotgun (WGS) entry which is preliminary data.</text>
</comment>
<dbReference type="Proteomes" id="UP000008553">
    <property type="component" value="Unassembled WGS sequence"/>
</dbReference>
<name>Q7RRL7_PLAYO</name>
<dbReference type="AlphaFoldDB" id="Q7RRL7"/>
<dbReference type="InParanoid" id="Q7RRL7"/>
<evidence type="ECO:0000313" key="1">
    <source>
        <dbReference type="EMBL" id="EAA17939.1"/>
    </source>
</evidence>
<keyword evidence="2" id="KW-1185">Reference proteome</keyword>
<proteinExistence type="predicted"/>
<dbReference type="EMBL" id="AABL01000191">
    <property type="protein sequence ID" value="EAA17939.1"/>
    <property type="molecule type" value="Genomic_DNA"/>
</dbReference>
<gene>
    <name evidence="1" type="ORF">PY00702</name>
</gene>
<sequence length="59" mass="7121">MVKIAKIDRQDKIGRKKDGISKSRKTGFTKFSYQPTRVSWVKVMFLTKRKKYEEKNRRV</sequence>
<dbReference type="PaxDb" id="73239-Q7RRL7"/>
<protein>
    <submittedName>
        <fullName evidence="1">Uncharacterized protein</fullName>
    </submittedName>
</protein>
<accession>Q7RRL7</accession>
<evidence type="ECO:0000313" key="2">
    <source>
        <dbReference type="Proteomes" id="UP000008553"/>
    </source>
</evidence>
<organism evidence="1 2">
    <name type="scientific">Plasmodium yoelii yoelii</name>
    <dbReference type="NCBI Taxonomy" id="73239"/>
    <lineage>
        <taxon>Eukaryota</taxon>
        <taxon>Sar</taxon>
        <taxon>Alveolata</taxon>
        <taxon>Apicomplexa</taxon>
        <taxon>Aconoidasida</taxon>
        <taxon>Haemosporida</taxon>
        <taxon>Plasmodiidae</taxon>
        <taxon>Plasmodium</taxon>
        <taxon>Plasmodium (Vinckeia)</taxon>
    </lineage>
</organism>
<reference evidence="1 2" key="1">
    <citation type="journal article" date="2002" name="Nature">
        <title>Genome sequence and comparative analysis of the model rodent malaria parasite Plasmodium yoelii yoelii.</title>
        <authorList>
            <person name="Carlton J.M."/>
            <person name="Angiuoli S.V."/>
            <person name="Suh B.B."/>
            <person name="Kooij T.W."/>
            <person name="Pertea M."/>
            <person name="Silva J.C."/>
            <person name="Ermolaeva M.D."/>
            <person name="Allen J.E."/>
            <person name="Selengut J.D."/>
            <person name="Koo H.L."/>
            <person name="Peterson J.D."/>
            <person name="Pop M."/>
            <person name="Kosack D.S."/>
            <person name="Shumway M.F."/>
            <person name="Bidwell S.L."/>
            <person name="Shallom S.J."/>
            <person name="van Aken S.E."/>
            <person name="Riedmuller S.B."/>
            <person name="Feldblyum T.V."/>
            <person name="Cho J.K."/>
            <person name="Quackenbush J."/>
            <person name="Sedegah M."/>
            <person name="Shoaibi A."/>
            <person name="Cummings L.M."/>
            <person name="Florens L."/>
            <person name="Yates J.R."/>
            <person name="Raine J.D."/>
            <person name="Sinden R.E."/>
            <person name="Harris M.A."/>
            <person name="Cunningham D.A."/>
            <person name="Preiser P.R."/>
            <person name="Bergman L.W."/>
            <person name="Vaidya A.B."/>
            <person name="van Lin L.H."/>
            <person name="Janse C.J."/>
            <person name="Waters A.P."/>
            <person name="Smith H.O."/>
            <person name="White O.R."/>
            <person name="Salzberg S.L."/>
            <person name="Venter J.C."/>
            <person name="Fraser C.M."/>
            <person name="Hoffman S.L."/>
            <person name="Gardner M.J."/>
            <person name="Carucci D.J."/>
        </authorList>
    </citation>
    <scope>NUCLEOTIDE SEQUENCE [LARGE SCALE GENOMIC DNA]</scope>
    <source>
        <strain evidence="1 2">17XNL</strain>
    </source>
</reference>